<dbReference type="OrthoDB" id="5504847at2"/>
<dbReference type="Proteomes" id="UP000007032">
    <property type="component" value="Chromosome"/>
</dbReference>
<evidence type="ECO:0000313" key="1">
    <source>
        <dbReference type="EMBL" id="EES89914.1"/>
    </source>
</evidence>
<accession>C5ZXP6</accession>
<organism evidence="1 2">
    <name type="scientific">Helicobacter canadensis MIT 98-5491</name>
    <dbReference type="NCBI Taxonomy" id="537970"/>
    <lineage>
        <taxon>Bacteria</taxon>
        <taxon>Pseudomonadati</taxon>
        <taxon>Campylobacterota</taxon>
        <taxon>Epsilonproteobacteria</taxon>
        <taxon>Campylobacterales</taxon>
        <taxon>Helicobacteraceae</taxon>
        <taxon>Helicobacter</taxon>
    </lineage>
</organism>
<dbReference type="EMBL" id="CM000776">
    <property type="protein sequence ID" value="EES89914.1"/>
    <property type="molecule type" value="Genomic_DNA"/>
</dbReference>
<proteinExistence type="predicted"/>
<gene>
    <name evidence="1" type="ORF">HCAN_1204</name>
</gene>
<evidence type="ECO:0008006" key="3">
    <source>
        <dbReference type="Google" id="ProtNLM"/>
    </source>
</evidence>
<evidence type="ECO:0000313" key="2">
    <source>
        <dbReference type="Proteomes" id="UP000007032"/>
    </source>
</evidence>
<dbReference type="Gene3D" id="3.10.450.620">
    <property type="entry name" value="JHP933, nucleotidyltransferase-like core domain"/>
    <property type="match status" value="1"/>
</dbReference>
<protein>
    <recommendedName>
        <fullName evidence="3">Nucleotidyl transferase AbiEii/AbiGii toxin family protein</fullName>
    </recommendedName>
</protein>
<dbReference type="Gene3D" id="1.20.58.1790">
    <property type="entry name" value="JHP933, helical tail domain"/>
    <property type="match status" value="1"/>
</dbReference>
<sequence>MFEAYQKARIALLKEILPLFGGNFVLKGGTALSLFYGLDRYSEYLDFDAKSNNMNFIKRLKNHQNFREWNISVKKDTAVVFRAMLDYGAYSHLGAYPLKIEVSSRNKSLLQNNLLNYKEINGINVYSIKELINMKTTAFSGRDKIRDFYDLGFLLKEYPQHFSKDNLLSIHQKITYAGEEELDLLLLEEIEKHKLVTNKAIKTDNYANRILEQINTLITQLSLEYDKQEYNQDNIRIK</sequence>
<dbReference type="Pfam" id="PF08843">
    <property type="entry name" value="AbiEii"/>
    <property type="match status" value="1"/>
</dbReference>
<dbReference type="HOGENOM" id="CLU_103265_0_0_7"/>
<dbReference type="AlphaFoldDB" id="C5ZXP6"/>
<reference evidence="1 2" key="1">
    <citation type="journal article" date="2009" name="J. Bacteriol.">
        <title>Genome sequence of the emerging pathogen Helicobacter canadensis.</title>
        <authorList>
            <person name="Loman N.J."/>
            <person name="Snyder L.A."/>
            <person name="Linton J.D."/>
            <person name="Langdon R."/>
            <person name="Lawson A.J."/>
            <person name="Weinstock G.M."/>
            <person name="Wren B.W."/>
            <person name="Pallen M.J."/>
        </authorList>
    </citation>
    <scope>NUCLEOTIDE SEQUENCE [LARGE SCALE GENOMIC DNA]</scope>
    <source>
        <strain evidence="1 2">MIT 98-5491</strain>
    </source>
</reference>
<dbReference type="eggNOG" id="COG2253">
    <property type="taxonomic scope" value="Bacteria"/>
</dbReference>
<dbReference type="STRING" id="537970.HCAN_1204"/>
<keyword evidence="2" id="KW-1185">Reference proteome</keyword>
<dbReference type="InterPro" id="IPR014942">
    <property type="entry name" value="AbiEii"/>
</dbReference>
<name>C5ZXP6_9HELI</name>
<dbReference type="RefSeq" id="WP_006656252.1">
    <property type="nucleotide sequence ID" value="NZ_CM000776.2"/>
</dbReference>